<dbReference type="SUPFAM" id="SSF53850">
    <property type="entry name" value="Periplasmic binding protein-like II"/>
    <property type="match status" value="1"/>
</dbReference>
<sequence length="322" mass="33608">MLGAALLGALAVTLAGIAPARAAFPDRVVRIVVPFAAGGGTDLIARRLADEMGKVMGQRVIVENRPGAGTILGSAAVASSPPDGYTLLMATFAHAVNPSLNPKLPYDTFKAFAPVALVARSFNVVVVNPDLPWRSVADLVAAAKRDPGKINYGSFGNGTSAHLAGELFKNLAQVDLTHVPYQGAAPAITDLMGGQTQVMFTTAASVASHIQSGRLRPLAVTSAARASLYPDLPTVAEAGVPGYVAESWYGLYAPAGTPAEIVAALNQAARRAAESEAFAKLKDIEGLTIEAGAPADLDRYVRAEAERWKRLVEAANIRTERQ</sequence>
<evidence type="ECO:0000256" key="2">
    <source>
        <dbReference type="SAM" id="SignalP"/>
    </source>
</evidence>
<gene>
    <name evidence="3" type="ORF">ACFSOX_14230</name>
</gene>
<dbReference type="InterPro" id="IPR042100">
    <property type="entry name" value="Bug_dom1"/>
</dbReference>
<evidence type="ECO:0000313" key="3">
    <source>
        <dbReference type="EMBL" id="MFD2183313.1"/>
    </source>
</evidence>
<feature type="chain" id="PRO_5046401181" evidence="2">
    <location>
        <begin position="23"/>
        <end position="322"/>
    </location>
</feature>
<organism evidence="3 4">
    <name type="scientific">Rhodoplanes azumiensis</name>
    <dbReference type="NCBI Taxonomy" id="1897628"/>
    <lineage>
        <taxon>Bacteria</taxon>
        <taxon>Pseudomonadati</taxon>
        <taxon>Pseudomonadota</taxon>
        <taxon>Alphaproteobacteria</taxon>
        <taxon>Hyphomicrobiales</taxon>
        <taxon>Nitrobacteraceae</taxon>
        <taxon>Rhodoplanes</taxon>
    </lineage>
</organism>
<dbReference type="Gene3D" id="3.40.190.10">
    <property type="entry name" value="Periplasmic binding protein-like II"/>
    <property type="match status" value="1"/>
</dbReference>
<dbReference type="EMBL" id="JBHUIW010000016">
    <property type="protein sequence ID" value="MFD2183313.1"/>
    <property type="molecule type" value="Genomic_DNA"/>
</dbReference>
<comment type="caution">
    <text evidence="3">The sequence shown here is derived from an EMBL/GenBank/DDBJ whole genome shotgun (WGS) entry which is preliminary data.</text>
</comment>
<dbReference type="Pfam" id="PF03401">
    <property type="entry name" value="TctC"/>
    <property type="match status" value="1"/>
</dbReference>
<feature type="signal peptide" evidence="2">
    <location>
        <begin position="1"/>
        <end position="22"/>
    </location>
</feature>
<dbReference type="PIRSF" id="PIRSF017082">
    <property type="entry name" value="YflP"/>
    <property type="match status" value="1"/>
</dbReference>
<comment type="similarity">
    <text evidence="1">Belongs to the UPF0065 (bug) family.</text>
</comment>
<dbReference type="PANTHER" id="PTHR42928:SF5">
    <property type="entry name" value="BLR1237 PROTEIN"/>
    <property type="match status" value="1"/>
</dbReference>
<dbReference type="Gene3D" id="3.40.190.150">
    <property type="entry name" value="Bordetella uptake gene, domain 1"/>
    <property type="match status" value="1"/>
</dbReference>
<evidence type="ECO:0000256" key="1">
    <source>
        <dbReference type="ARBA" id="ARBA00006987"/>
    </source>
</evidence>
<accession>A0ABW5AK47</accession>
<keyword evidence="2" id="KW-0732">Signal</keyword>
<name>A0ABW5AK47_9BRAD</name>
<dbReference type="CDD" id="cd13578">
    <property type="entry name" value="PBP2_Bug27"/>
    <property type="match status" value="1"/>
</dbReference>
<dbReference type="InterPro" id="IPR005064">
    <property type="entry name" value="BUG"/>
</dbReference>
<keyword evidence="4" id="KW-1185">Reference proteome</keyword>
<protein>
    <submittedName>
        <fullName evidence="3">Tripartite tricarboxylate transporter substrate binding protein</fullName>
    </submittedName>
</protein>
<dbReference type="PANTHER" id="PTHR42928">
    <property type="entry name" value="TRICARBOXYLATE-BINDING PROTEIN"/>
    <property type="match status" value="1"/>
</dbReference>
<dbReference type="Proteomes" id="UP001597314">
    <property type="component" value="Unassembled WGS sequence"/>
</dbReference>
<proteinExistence type="inferred from homology"/>
<reference evidence="4" key="1">
    <citation type="journal article" date="2019" name="Int. J. Syst. Evol. Microbiol.">
        <title>The Global Catalogue of Microorganisms (GCM) 10K type strain sequencing project: providing services to taxonomists for standard genome sequencing and annotation.</title>
        <authorList>
            <consortium name="The Broad Institute Genomics Platform"/>
            <consortium name="The Broad Institute Genome Sequencing Center for Infectious Disease"/>
            <person name="Wu L."/>
            <person name="Ma J."/>
        </authorList>
    </citation>
    <scope>NUCLEOTIDE SEQUENCE [LARGE SCALE GENOMIC DNA]</scope>
    <source>
        <strain evidence="4">CGMCC 1.6774</strain>
    </source>
</reference>
<evidence type="ECO:0000313" key="4">
    <source>
        <dbReference type="Proteomes" id="UP001597314"/>
    </source>
</evidence>
<dbReference type="RefSeq" id="WP_378478558.1">
    <property type="nucleotide sequence ID" value="NZ_JBHUIW010000016.1"/>
</dbReference>